<dbReference type="PRINTS" id="PR00080">
    <property type="entry name" value="SDRFAMILY"/>
</dbReference>
<comment type="similarity">
    <text evidence="2">Belongs to the oxygen-dependent FAD-linked oxidoreductase family.</text>
</comment>
<dbReference type="InterPro" id="IPR050416">
    <property type="entry name" value="FAD-linked_Oxidoreductase"/>
</dbReference>
<dbReference type="GO" id="GO:0016491">
    <property type="term" value="F:oxidoreductase activity"/>
    <property type="evidence" value="ECO:0007669"/>
    <property type="project" value="UniProtKB-KW"/>
</dbReference>
<dbReference type="SMART" id="SM00822">
    <property type="entry name" value="PKS_KR"/>
    <property type="match status" value="1"/>
</dbReference>
<evidence type="ECO:0000256" key="2">
    <source>
        <dbReference type="ARBA" id="ARBA00005466"/>
    </source>
</evidence>
<dbReference type="InterPro" id="IPR016166">
    <property type="entry name" value="FAD-bd_PCMH"/>
</dbReference>
<dbReference type="PRINTS" id="PR00081">
    <property type="entry name" value="GDHRDH"/>
</dbReference>
<name>A0A0U1M0B8_TALIS</name>
<organism evidence="8 9">
    <name type="scientific">Talaromyces islandicus</name>
    <name type="common">Penicillium islandicum</name>
    <dbReference type="NCBI Taxonomy" id="28573"/>
    <lineage>
        <taxon>Eukaryota</taxon>
        <taxon>Fungi</taxon>
        <taxon>Dikarya</taxon>
        <taxon>Ascomycota</taxon>
        <taxon>Pezizomycotina</taxon>
        <taxon>Eurotiomycetes</taxon>
        <taxon>Eurotiomycetidae</taxon>
        <taxon>Eurotiales</taxon>
        <taxon>Trichocomaceae</taxon>
        <taxon>Talaromyces</taxon>
        <taxon>Talaromyces sect. Islandici</taxon>
    </lineage>
</organism>
<dbReference type="AlphaFoldDB" id="A0A0U1M0B8"/>
<evidence type="ECO:0000256" key="6">
    <source>
        <dbReference type="ARBA" id="ARBA00023002"/>
    </source>
</evidence>
<dbReference type="Pfam" id="PF01565">
    <property type="entry name" value="FAD_binding_4"/>
    <property type="match status" value="1"/>
</dbReference>
<dbReference type="EMBL" id="CVMT01000005">
    <property type="protein sequence ID" value="CRG88993.1"/>
    <property type="molecule type" value="Genomic_DNA"/>
</dbReference>
<evidence type="ECO:0000313" key="9">
    <source>
        <dbReference type="Proteomes" id="UP000054383"/>
    </source>
</evidence>
<dbReference type="Gene3D" id="3.40.50.720">
    <property type="entry name" value="NAD(P)-binding Rossmann-like Domain"/>
    <property type="match status" value="1"/>
</dbReference>
<protein>
    <submittedName>
        <fullName evidence="8">6-hydroxy-D-nicotine oxidase</fullName>
    </submittedName>
</protein>
<keyword evidence="6" id="KW-0560">Oxidoreductase</keyword>
<reference evidence="8 9" key="1">
    <citation type="submission" date="2015-04" db="EMBL/GenBank/DDBJ databases">
        <authorList>
            <person name="Syromyatnikov M.Y."/>
            <person name="Popov V.N."/>
        </authorList>
    </citation>
    <scope>NUCLEOTIDE SEQUENCE [LARGE SCALE GENOMIC DNA]</scope>
    <source>
        <strain evidence="8">WF-38-12</strain>
    </source>
</reference>
<dbReference type="InterPro" id="IPR012951">
    <property type="entry name" value="BBE"/>
</dbReference>
<dbReference type="InterPro" id="IPR006093">
    <property type="entry name" value="Oxy_OxRdtase_FAD_BS"/>
</dbReference>
<dbReference type="CDD" id="cd05233">
    <property type="entry name" value="SDR_c"/>
    <property type="match status" value="1"/>
</dbReference>
<feature type="domain" description="FAD-binding PCMH-type" evidence="7">
    <location>
        <begin position="28"/>
        <end position="199"/>
    </location>
</feature>
<dbReference type="SUPFAM" id="SSF56176">
    <property type="entry name" value="FAD-binding/transporter-associated domain-like"/>
    <property type="match status" value="1"/>
</dbReference>
<evidence type="ECO:0000313" key="8">
    <source>
        <dbReference type="EMBL" id="CRG88993.1"/>
    </source>
</evidence>
<keyword evidence="9" id="KW-1185">Reference proteome</keyword>
<dbReference type="Pfam" id="PF08031">
    <property type="entry name" value="BBE"/>
    <property type="match status" value="1"/>
</dbReference>
<dbReference type="InterPro" id="IPR016169">
    <property type="entry name" value="FAD-bd_PCMH_sub2"/>
</dbReference>
<dbReference type="SUPFAM" id="SSF51735">
    <property type="entry name" value="NAD(P)-binding Rossmann-fold domains"/>
    <property type="match status" value="1"/>
</dbReference>
<dbReference type="Gene3D" id="3.30.43.10">
    <property type="entry name" value="Uridine Diphospho-n-acetylenolpyruvylglucosamine Reductase, domain 2"/>
    <property type="match status" value="1"/>
</dbReference>
<dbReference type="InterPro" id="IPR036291">
    <property type="entry name" value="NAD(P)-bd_dom_sf"/>
</dbReference>
<dbReference type="STRING" id="28573.A0A0U1M0B8"/>
<comment type="cofactor">
    <cofactor evidence="1">
        <name>FAD</name>
        <dbReference type="ChEBI" id="CHEBI:57692"/>
    </cofactor>
</comment>
<dbReference type="Gene3D" id="3.40.462.20">
    <property type="match status" value="1"/>
</dbReference>
<dbReference type="Pfam" id="PF13561">
    <property type="entry name" value="adh_short_C2"/>
    <property type="match status" value="1"/>
</dbReference>
<dbReference type="InterPro" id="IPR036318">
    <property type="entry name" value="FAD-bd_PCMH-like_sf"/>
</dbReference>
<dbReference type="Gene3D" id="3.30.465.10">
    <property type="match status" value="1"/>
</dbReference>
<sequence>MQITWRDTADQAIYEEARIGRVFNHRRPNRFPLAVVKAKSEDDIVEAVKLAAERNCRIAVRSGGHSWAAWSVRDNSILIDLGEYKNMEVDTEAQIAKATPSMTGRDINSVLNKHGLMFAGGHCPDVGIGGFLLQGGMGWNCRGWGWACEQVKAVDVVTVEGEKLHCNAQQNQDLYWTARGAGPGFPGIISRFHLKVRGYPKRGFRSSGYLYPISMYQQVFSWLLSITPGFDRDTEIAAVSQYPEHKAELCFFVLFVTMKDTEDEAALALRPAQETRPIGALEEWFCREDSLEKQYINQAKANPERHRYFVDNAYIENDSDVVAVLEKGFTTLPHKKAFSLWYAMNPCSRQQLPDMALSVHSDHYFATYAVWEDEADDLRCQTWVQNTMKTIEEHSVGAYLGDSDFQIRQTRYWSDENAARLKSIRRKWDPEGRVCGRLYSVELVMAEQSLLNKVAIVSGSSSGIGAAIVRELASRGAKTVINYPFPSLEAEAEALRYSLPCESVAVEADIATTTGPQSLVDAAVTRWGKIDIVINCAGLAVNKPLEEQTLEDWDQLVNINGRGTFLLTQASLPHLSRGSRIVNIVSISARGPPPNQTIYAGTKGMVDSFTKCWAKELPPKFGCTVNAVSPGPTKTEGFAAAGEEQMKVLQPIIDQTPVASRMGEPEEIAFAVAFLCEEKARWVNGTHLIASGGLFID</sequence>
<dbReference type="Proteomes" id="UP000054383">
    <property type="component" value="Unassembled WGS sequence"/>
</dbReference>
<dbReference type="OMA" id="DHYFAIY"/>
<evidence type="ECO:0000256" key="3">
    <source>
        <dbReference type="ARBA" id="ARBA00022630"/>
    </source>
</evidence>
<evidence type="ECO:0000256" key="1">
    <source>
        <dbReference type="ARBA" id="ARBA00001974"/>
    </source>
</evidence>
<dbReference type="PANTHER" id="PTHR42973">
    <property type="entry name" value="BINDING OXIDOREDUCTASE, PUTATIVE (AFU_ORTHOLOGUE AFUA_1G17690)-RELATED"/>
    <property type="match status" value="1"/>
</dbReference>
<dbReference type="PROSITE" id="PS51387">
    <property type="entry name" value="FAD_PCMH"/>
    <property type="match status" value="1"/>
</dbReference>
<evidence type="ECO:0000259" key="7">
    <source>
        <dbReference type="PROSITE" id="PS51387"/>
    </source>
</evidence>
<dbReference type="GO" id="GO:0071949">
    <property type="term" value="F:FAD binding"/>
    <property type="evidence" value="ECO:0007669"/>
    <property type="project" value="InterPro"/>
</dbReference>
<dbReference type="InterPro" id="IPR006094">
    <property type="entry name" value="Oxid_FAD_bind_N"/>
</dbReference>
<keyword evidence="4" id="KW-0274">FAD</keyword>
<keyword evidence="5" id="KW-0521">NADP</keyword>
<gene>
    <name evidence="8" type="ORF">PISL3812_06028</name>
</gene>
<dbReference type="PANTHER" id="PTHR42973:SF39">
    <property type="entry name" value="FAD-BINDING PCMH-TYPE DOMAIN-CONTAINING PROTEIN"/>
    <property type="match status" value="1"/>
</dbReference>
<dbReference type="InterPro" id="IPR016167">
    <property type="entry name" value="FAD-bd_PCMH_sub1"/>
</dbReference>
<dbReference type="FunFam" id="3.40.50.720:FF:000084">
    <property type="entry name" value="Short-chain dehydrogenase reductase"/>
    <property type="match status" value="1"/>
</dbReference>
<accession>A0A0U1M0B8</accession>
<evidence type="ECO:0000256" key="5">
    <source>
        <dbReference type="ARBA" id="ARBA00022857"/>
    </source>
</evidence>
<dbReference type="PROSITE" id="PS00862">
    <property type="entry name" value="OX2_COVAL_FAD"/>
    <property type="match status" value="1"/>
</dbReference>
<evidence type="ECO:0000256" key="4">
    <source>
        <dbReference type="ARBA" id="ARBA00022827"/>
    </source>
</evidence>
<proteinExistence type="inferred from homology"/>
<keyword evidence="3" id="KW-0285">Flavoprotein</keyword>
<dbReference type="OrthoDB" id="415825at2759"/>
<dbReference type="InterPro" id="IPR057326">
    <property type="entry name" value="KR_dom"/>
</dbReference>
<dbReference type="InterPro" id="IPR002347">
    <property type="entry name" value="SDR_fam"/>
</dbReference>